<sequence>MRKTFVYGTFMLVLILLLSFAYIFFKTFTKETFQVLLSLKRRYLFLSLLFLFLYHTFDNLRLFILSRAVNLRYSILYGYMMSFVNTFGATVTPAHVGGELAAIYMLLRKGASVHKVMSIVTMKTISGMSFFLLGLPLLIWHLYRNPAEILPVLEIFSAVLVISALLYVVVHYVLRRNRDKPSVRKARNSLRKYLYYLKIFGYKRKGYFAASVISSVILYVCFLLIAPALAKAFGKEESFGELFLAQISLLYAIFMSPTPGGSGVGELGGLAVFASFLEPFELGVFVILWRLISQYLSALIGGIFFVLCLLKDMKQ</sequence>
<evidence type="ECO:0000256" key="2">
    <source>
        <dbReference type="ARBA" id="ARBA00022475"/>
    </source>
</evidence>
<feature type="transmembrane region" description="Helical" evidence="6">
    <location>
        <begin position="45"/>
        <end position="64"/>
    </location>
</feature>
<dbReference type="EMBL" id="DRNB01000134">
    <property type="protein sequence ID" value="HHJ63970.1"/>
    <property type="molecule type" value="Genomic_DNA"/>
</dbReference>
<organism evidence="7">
    <name type="scientific">Aquifex aeolicus</name>
    <dbReference type="NCBI Taxonomy" id="63363"/>
    <lineage>
        <taxon>Bacteria</taxon>
        <taxon>Pseudomonadati</taxon>
        <taxon>Aquificota</taxon>
        <taxon>Aquificia</taxon>
        <taxon>Aquificales</taxon>
        <taxon>Aquificaceae</taxon>
        <taxon>Aquifex</taxon>
    </lineage>
</organism>
<dbReference type="PANTHER" id="PTHR37693">
    <property type="entry name" value="PHOSPHATIDYLGLYCEROL LYSYLTRANSFERASE"/>
    <property type="match status" value="1"/>
</dbReference>
<dbReference type="AlphaFoldDB" id="A0A7C5LA33"/>
<feature type="transmembrane region" description="Helical" evidence="6">
    <location>
        <begin position="155"/>
        <end position="174"/>
    </location>
</feature>
<proteinExistence type="predicted"/>
<feature type="transmembrane region" description="Helical" evidence="6">
    <location>
        <begin position="76"/>
        <end position="107"/>
    </location>
</feature>
<evidence type="ECO:0000256" key="5">
    <source>
        <dbReference type="ARBA" id="ARBA00023136"/>
    </source>
</evidence>
<dbReference type="PANTHER" id="PTHR37693:SF1">
    <property type="entry name" value="INTEGRAL MEMBRANE PROTEIN"/>
    <property type="match status" value="1"/>
</dbReference>
<dbReference type="GO" id="GO:0005886">
    <property type="term" value="C:plasma membrane"/>
    <property type="evidence" value="ECO:0007669"/>
    <property type="project" value="UniProtKB-SubCell"/>
</dbReference>
<keyword evidence="2" id="KW-1003">Cell membrane</keyword>
<comment type="subcellular location">
    <subcellularLocation>
        <location evidence="1">Cell membrane</location>
        <topology evidence="1">Multi-pass membrane protein</topology>
    </subcellularLocation>
</comment>
<accession>A0A7C5LA33</accession>
<evidence type="ECO:0000256" key="6">
    <source>
        <dbReference type="SAM" id="Phobius"/>
    </source>
</evidence>
<feature type="transmembrane region" description="Helical" evidence="6">
    <location>
        <begin position="207"/>
        <end position="226"/>
    </location>
</feature>
<feature type="transmembrane region" description="Helical" evidence="6">
    <location>
        <begin position="6"/>
        <end position="25"/>
    </location>
</feature>
<dbReference type="NCBIfam" id="TIGR00374">
    <property type="entry name" value="flippase-like domain"/>
    <property type="match status" value="1"/>
</dbReference>
<reference evidence="7" key="1">
    <citation type="journal article" date="2020" name="mSystems">
        <title>Genome- and Community-Level Interaction Insights into Carbon Utilization and Element Cycling Functions of Hydrothermarchaeota in Hydrothermal Sediment.</title>
        <authorList>
            <person name="Zhou Z."/>
            <person name="Liu Y."/>
            <person name="Xu W."/>
            <person name="Pan J."/>
            <person name="Luo Z.H."/>
            <person name="Li M."/>
        </authorList>
    </citation>
    <scope>NUCLEOTIDE SEQUENCE [LARGE SCALE GENOMIC DNA]</scope>
    <source>
        <strain evidence="7">HyVt-501</strain>
    </source>
</reference>
<evidence type="ECO:0000256" key="3">
    <source>
        <dbReference type="ARBA" id="ARBA00022692"/>
    </source>
</evidence>
<dbReference type="Proteomes" id="UP000885792">
    <property type="component" value="Unassembled WGS sequence"/>
</dbReference>
<gene>
    <name evidence="7" type="ORF">ENJ61_03595</name>
</gene>
<dbReference type="Pfam" id="PF03706">
    <property type="entry name" value="LPG_synthase_TM"/>
    <property type="match status" value="1"/>
</dbReference>
<name>A0A7C5LA33_AQUAO</name>
<comment type="caution">
    <text evidence="7">The sequence shown here is derived from an EMBL/GenBank/DDBJ whole genome shotgun (WGS) entry which is preliminary data.</text>
</comment>
<evidence type="ECO:0000256" key="1">
    <source>
        <dbReference type="ARBA" id="ARBA00004651"/>
    </source>
</evidence>
<keyword evidence="5 6" id="KW-0472">Membrane</keyword>
<protein>
    <submittedName>
        <fullName evidence="7">Flippase-like domain-containing protein</fullName>
    </submittedName>
</protein>
<keyword evidence="4 6" id="KW-1133">Transmembrane helix</keyword>
<dbReference type="InterPro" id="IPR022791">
    <property type="entry name" value="L-PG_synthase/AglD"/>
</dbReference>
<feature type="transmembrane region" description="Helical" evidence="6">
    <location>
        <begin position="294"/>
        <end position="310"/>
    </location>
</feature>
<evidence type="ECO:0000313" key="7">
    <source>
        <dbReference type="EMBL" id="HHJ63970.1"/>
    </source>
</evidence>
<keyword evidence="3 6" id="KW-0812">Transmembrane</keyword>
<feature type="transmembrane region" description="Helical" evidence="6">
    <location>
        <begin position="119"/>
        <end position="143"/>
    </location>
</feature>
<evidence type="ECO:0000256" key="4">
    <source>
        <dbReference type="ARBA" id="ARBA00022989"/>
    </source>
</evidence>